<sequence>MVHVTGGFYRSLDLLLEMFENAGGSVLAAGHTPPVPDVVEALIEFPVNVLSGGSSQILRILNYIAPSATPEQEDALNIDKMSYASEALGRPQREFIRSVLGPVNVCLVLENSEAGP</sequence>
<reference evidence="1 2" key="1">
    <citation type="submission" date="2019-04" db="EMBL/GenBank/DDBJ databases">
        <title>Friends and foes A comparative genomics study of 23 Aspergillus species from section Flavi.</title>
        <authorList>
            <consortium name="DOE Joint Genome Institute"/>
            <person name="Kjaerbolling I."/>
            <person name="Vesth T."/>
            <person name="Frisvad J.C."/>
            <person name="Nybo J.L."/>
            <person name="Theobald S."/>
            <person name="Kildgaard S."/>
            <person name="Isbrandt T."/>
            <person name="Kuo A."/>
            <person name="Sato A."/>
            <person name="Lyhne E.K."/>
            <person name="Kogle M.E."/>
            <person name="Wiebenga A."/>
            <person name="Kun R.S."/>
            <person name="Lubbers R.J."/>
            <person name="Makela M.R."/>
            <person name="Barry K."/>
            <person name="Chovatia M."/>
            <person name="Clum A."/>
            <person name="Daum C."/>
            <person name="Haridas S."/>
            <person name="He G."/>
            <person name="LaButti K."/>
            <person name="Lipzen A."/>
            <person name="Mondo S."/>
            <person name="Riley R."/>
            <person name="Salamov A."/>
            <person name="Simmons B.A."/>
            <person name="Magnuson J.K."/>
            <person name="Henrissat B."/>
            <person name="Mortensen U.H."/>
            <person name="Larsen T.O."/>
            <person name="Devries R.P."/>
            <person name="Grigoriev I.V."/>
            <person name="Machida M."/>
            <person name="Baker S.E."/>
            <person name="Andersen M.R."/>
        </authorList>
    </citation>
    <scope>NUCLEOTIDE SEQUENCE [LARGE SCALE GENOMIC DNA]</scope>
    <source>
        <strain evidence="1 2">CBS 151.66</strain>
    </source>
</reference>
<dbReference type="AlphaFoldDB" id="A0A5N5WYG4"/>
<name>A0A5N5WYG4_9EURO</name>
<dbReference type="Proteomes" id="UP000326565">
    <property type="component" value="Unassembled WGS sequence"/>
</dbReference>
<accession>A0A5N5WYG4</accession>
<protein>
    <submittedName>
        <fullName evidence="1">Uncharacterized protein</fullName>
    </submittedName>
</protein>
<keyword evidence="2" id="KW-1185">Reference proteome</keyword>
<dbReference type="EMBL" id="ML732224">
    <property type="protein sequence ID" value="KAB8073603.1"/>
    <property type="molecule type" value="Genomic_DNA"/>
</dbReference>
<gene>
    <name evidence="1" type="ORF">BDV29DRAFT_157473</name>
</gene>
<evidence type="ECO:0000313" key="1">
    <source>
        <dbReference type="EMBL" id="KAB8073603.1"/>
    </source>
</evidence>
<organism evidence="1 2">
    <name type="scientific">Aspergillus leporis</name>
    <dbReference type="NCBI Taxonomy" id="41062"/>
    <lineage>
        <taxon>Eukaryota</taxon>
        <taxon>Fungi</taxon>
        <taxon>Dikarya</taxon>
        <taxon>Ascomycota</taxon>
        <taxon>Pezizomycotina</taxon>
        <taxon>Eurotiomycetes</taxon>
        <taxon>Eurotiomycetidae</taxon>
        <taxon>Eurotiales</taxon>
        <taxon>Aspergillaceae</taxon>
        <taxon>Aspergillus</taxon>
        <taxon>Aspergillus subgen. Circumdati</taxon>
    </lineage>
</organism>
<evidence type="ECO:0000313" key="2">
    <source>
        <dbReference type="Proteomes" id="UP000326565"/>
    </source>
</evidence>
<proteinExistence type="predicted"/>
<dbReference type="OrthoDB" id="10047078at2759"/>